<reference evidence="5 6" key="1">
    <citation type="submission" date="2012-10" db="EMBL/GenBank/DDBJ databases">
        <title>Genome sequencing of Tanticharoenia sakaeratensis NBRC 103193.</title>
        <authorList>
            <person name="Azuma Y."/>
            <person name="Hadano H."/>
            <person name="Hirakawa H."/>
            <person name="Matsushita K."/>
        </authorList>
    </citation>
    <scope>NUCLEOTIDE SEQUENCE [LARGE SCALE GENOMIC DNA]</scope>
    <source>
        <strain evidence="5 6">NBRC 103193</strain>
    </source>
</reference>
<organism evidence="5 6">
    <name type="scientific">Tanticharoenia sakaeratensis NBRC 103193</name>
    <dbReference type="NCBI Taxonomy" id="1231623"/>
    <lineage>
        <taxon>Bacteria</taxon>
        <taxon>Pseudomonadati</taxon>
        <taxon>Pseudomonadota</taxon>
        <taxon>Alphaproteobacteria</taxon>
        <taxon>Acetobacterales</taxon>
        <taxon>Acetobacteraceae</taxon>
        <taxon>Tanticharoenia</taxon>
    </lineage>
</organism>
<evidence type="ECO:0000256" key="2">
    <source>
        <dbReference type="ARBA" id="ARBA00022679"/>
    </source>
</evidence>
<comment type="catalytic activity">
    <reaction evidence="4">
        <text>L-phenylalanyl-tRNA(Phe) + an N-terminal L-alpha-aminoacyl-[protein] = an N-terminal L-phenylalanyl-L-alpha-aminoacyl-[protein] + tRNA(Phe)</text>
        <dbReference type="Rhea" id="RHEA:43632"/>
        <dbReference type="Rhea" id="RHEA-COMP:9668"/>
        <dbReference type="Rhea" id="RHEA-COMP:9699"/>
        <dbReference type="Rhea" id="RHEA-COMP:10636"/>
        <dbReference type="Rhea" id="RHEA-COMP:10637"/>
        <dbReference type="ChEBI" id="CHEBI:78442"/>
        <dbReference type="ChEBI" id="CHEBI:78531"/>
        <dbReference type="ChEBI" id="CHEBI:78597"/>
        <dbReference type="ChEBI" id="CHEBI:83561"/>
        <dbReference type="EC" id="2.3.2.6"/>
    </reaction>
</comment>
<dbReference type="PANTHER" id="PTHR30098">
    <property type="entry name" value="LEUCYL/PHENYLALANYL-TRNA--PROTEIN TRANSFERASE"/>
    <property type="match status" value="1"/>
</dbReference>
<evidence type="ECO:0000313" key="6">
    <source>
        <dbReference type="Proteomes" id="UP000032679"/>
    </source>
</evidence>
<dbReference type="Gene3D" id="3.40.630.70">
    <property type="entry name" value="Leucyl/phenylalanyl-tRNA-protein transferase, C-terminal domain"/>
    <property type="match status" value="1"/>
</dbReference>
<dbReference type="AlphaFoldDB" id="A0A0D6MHR6"/>
<dbReference type="GO" id="GO:0005737">
    <property type="term" value="C:cytoplasm"/>
    <property type="evidence" value="ECO:0007669"/>
    <property type="project" value="UniProtKB-SubCell"/>
</dbReference>
<evidence type="ECO:0000256" key="3">
    <source>
        <dbReference type="ARBA" id="ARBA00023315"/>
    </source>
</evidence>
<dbReference type="NCBIfam" id="TIGR00667">
    <property type="entry name" value="aat"/>
    <property type="match status" value="1"/>
</dbReference>
<proteinExistence type="inferred from homology"/>
<evidence type="ECO:0000256" key="1">
    <source>
        <dbReference type="ARBA" id="ARBA00022490"/>
    </source>
</evidence>
<protein>
    <recommendedName>
        <fullName evidence="4">Leucyl/phenylalanyl-tRNA--protein transferase</fullName>
        <ecNumber evidence="4">2.3.2.6</ecNumber>
    </recommendedName>
    <alternativeName>
        <fullName evidence="4">L/F-transferase</fullName>
    </alternativeName>
    <alternativeName>
        <fullName evidence="4">Leucyltransferase</fullName>
    </alternativeName>
    <alternativeName>
        <fullName evidence="4">Phenyalanyltransferase</fullName>
    </alternativeName>
</protein>
<dbReference type="SUPFAM" id="SSF55729">
    <property type="entry name" value="Acyl-CoA N-acyltransferases (Nat)"/>
    <property type="match status" value="1"/>
</dbReference>
<comment type="similarity">
    <text evidence="4">Belongs to the L/F-transferase family.</text>
</comment>
<gene>
    <name evidence="4" type="primary">aat</name>
    <name evidence="5" type="ORF">Tasa_004_111</name>
</gene>
<name>A0A0D6MHR6_9PROT</name>
<dbReference type="PANTHER" id="PTHR30098:SF2">
    <property type="entry name" value="LEUCYL_PHENYLALANYL-TRNA--PROTEIN TRANSFERASE"/>
    <property type="match status" value="1"/>
</dbReference>
<keyword evidence="3 4" id="KW-0012">Acyltransferase</keyword>
<dbReference type="Proteomes" id="UP000032679">
    <property type="component" value="Unassembled WGS sequence"/>
</dbReference>
<accession>A0A0D6MHR6</accession>
<comment type="catalytic activity">
    <reaction evidence="4">
        <text>N-terminal L-arginyl-[protein] + L-leucyl-tRNA(Leu) = N-terminal L-leucyl-L-arginyl-[protein] + tRNA(Leu) + H(+)</text>
        <dbReference type="Rhea" id="RHEA:50416"/>
        <dbReference type="Rhea" id="RHEA-COMP:9613"/>
        <dbReference type="Rhea" id="RHEA-COMP:9622"/>
        <dbReference type="Rhea" id="RHEA-COMP:12672"/>
        <dbReference type="Rhea" id="RHEA-COMP:12673"/>
        <dbReference type="ChEBI" id="CHEBI:15378"/>
        <dbReference type="ChEBI" id="CHEBI:64719"/>
        <dbReference type="ChEBI" id="CHEBI:78442"/>
        <dbReference type="ChEBI" id="CHEBI:78494"/>
        <dbReference type="ChEBI" id="CHEBI:133044"/>
        <dbReference type="EC" id="2.3.2.6"/>
    </reaction>
</comment>
<dbReference type="HAMAP" id="MF_00688">
    <property type="entry name" value="Leu_Phe_trans"/>
    <property type="match status" value="1"/>
</dbReference>
<dbReference type="EMBL" id="BALE01000004">
    <property type="protein sequence ID" value="GAN53046.1"/>
    <property type="molecule type" value="Genomic_DNA"/>
</dbReference>
<evidence type="ECO:0000313" key="5">
    <source>
        <dbReference type="EMBL" id="GAN53046.1"/>
    </source>
</evidence>
<comment type="subcellular location">
    <subcellularLocation>
        <location evidence="4">Cytoplasm</location>
    </subcellularLocation>
</comment>
<dbReference type="InterPro" id="IPR016181">
    <property type="entry name" value="Acyl_CoA_acyltransferase"/>
</dbReference>
<dbReference type="Pfam" id="PF03588">
    <property type="entry name" value="Leu_Phe_trans"/>
    <property type="match status" value="1"/>
</dbReference>
<keyword evidence="1 4" id="KW-0963">Cytoplasm</keyword>
<keyword evidence="6" id="KW-1185">Reference proteome</keyword>
<dbReference type="STRING" id="1231623.Tasa_004_111"/>
<evidence type="ECO:0000256" key="4">
    <source>
        <dbReference type="HAMAP-Rule" id="MF_00688"/>
    </source>
</evidence>
<dbReference type="InterPro" id="IPR042203">
    <property type="entry name" value="Leu/Phe-tRNA_Trfase_C"/>
</dbReference>
<sequence>MLRAYAAGLFPMAPARDSDAIEWYSPQHRGVLPLDDFHASRKLMRTVLGGRFEVSADTSFCEVMNACAAPAHGREDTWISTRLTGLYVALHDMGYAHSVEVRHDGKLVGGLYGVALGGAFFGESMFSHMTDASKVALVHLVAGLRQGGFSLLDAQYRTDHLARFGCREISAGAYHDRLAEALSHYSHWPDSFSLDALGEELRAVRAVRA</sequence>
<dbReference type="InterPro" id="IPR004616">
    <property type="entry name" value="Leu/Phe-tRNA_Trfase"/>
</dbReference>
<dbReference type="GO" id="GO:0030163">
    <property type="term" value="P:protein catabolic process"/>
    <property type="evidence" value="ECO:0007669"/>
    <property type="project" value="UniProtKB-UniRule"/>
</dbReference>
<comment type="catalytic activity">
    <reaction evidence="4">
        <text>N-terminal L-lysyl-[protein] + L-leucyl-tRNA(Leu) = N-terminal L-leucyl-L-lysyl-[protein] + tRNA(Leu) + H(+)</text>
        <dbReference type="Rhea" id="RHEA:12340"/>
        <dbReference type="Rhea" id="RHEA-COMP:9613"/>
        <dbReference type="Rhea" id="RHEA-COMP:9622"/>
        <dbReference type="Rhea" id="RHEA-COMP:12670"/>
        <dbReference type="Rhea" id="RHEA-COMP:12671"/>
        <dbReference type="ChEBI" id="CHEBI:15378"/>
        <dbReference type="ChEBI" id="CHEBI:65249"/>
        <dbReference type="ChEBI" id="CHEBI:78442"/>
        <dbReference type="ChEBI" id="CHEBI:78494"/>
        <dbReference type="ChEBI" id="CHEBI:133043"/>
        <dbReference type="EC" id="2.3.2.6"/>
    </reaction>
</comment>
<dbReference type="EC" id="2.3.2.6" evidence="4"/>
<keyword evidence="2 4" id="KW-0808">Transferase</keyword>
<comment type="caution">
    <text evidence="5">The sequence shown here is derived from an EMBL/GenBank/DDBJ whole genome shotgun (WGS) entry which is preliminary data.</text>
</comment>
<dbReference type="GO" id="GO:0008914">
    <property type="term" value="F:leucyl-tRNA--protein transferase activity"/>
    <property type="evidence" value="ECO:0007669"/>
    <property type="project" value="UniProtKB-UniRule"/>
</dbReference>
<comment type="function">
    <text evidence="4">Functions in the N-end rule pathway of protein degradation where it conjugates Leu, Phe and, less efficiently, Met from aminoacyl-tRNAs to the N-termini of proteins containing an N-terminal arginine or lysine.</text>
</comment>